<dbReference type="InterPro" id="IPR009045">
    <property type="entry name" value="Zn_M74/Hedgehog-like"/>
</dbReference>
<dbReference type="Gene3D" id="3.30.1380.10">
    <property type="match status" value="1"/>
</dbReference>
<protein>
    <submittedName>
        <fullName evidence="3">M15 family metallopeptidase</fullName>
    </submittedName>
</protein>
<proteinExistence type="predicted"/>
<reference evidence="3 4" key="1">
    <citation type="submission" date="2022-10" db="EMBL/GenBank/DDBJ databases">
        <title>Weissella fermenti sp. nov., isolated from fermented cabbage.</title>
        <authorList>
            <person name="Lee J.K."/>
            <person name="Baek J.H."/>
            <person name="Choi D.G."/>
            <person name="Kim J.M."/>
            <person name="Jeon C.O."/>
        </authorList>
    </citation>
    <scope>NUCLEOTIDE SEQUENCE [LARGE SCALE GENOMIC DNA]</scope>
    <source>
        <strain evidence="3 4">KACC 18534</strain>
    </source>
</reference>
<dbReference type="Proteomes" id="UP001526225">
    <property type="component" value="Unassembled WGS sequence"/>
</dbReference>
<dbReference type="PANTHER" id="PTHR34385">
    <property type="entry name" value="D-ALANYL-D-ALANINE CARBOXYPEPTIDASE"/>
    <property type="match status" value="1"/>
</dbReference>
<gene>
    <name evidence="3" type="ORF">OIT44_04625</name>
</gene>
<evidence type="ECO:0000256" key="1">
    <source>
        <dbReference type="SAM" id="MobiDB-lite"/>
    </source>
</evidence>
<comment type="caution">
    <text evidence="3">The sequence shown here is derived from an EMBL/GenBank/DDBJ whole genome shotgun (WGS) entry which is preliminary data.</text>
</comment>
<feature type="domain" description="D-alanyl-D-alanine carboxypeptidase-like core" evidence="2">
    <location>
        <begin position="106"/>
        <end position="241"/>
    </location>
</feature>
<dbReference type="RefSeq" id="WP_213408874.1">
    <property type="nucleotide sequence ID" value="NZ_CP074441.1"/>
</dbReference>
<dbReference type="PANTHER" id="PTHR34385:SF1">
    <property type="entry name" value="PEPTIDOGLYCAN L-ALANYL-D-GLUTAMATE ENDOPEPTIDASE CWLK"/>
    <property type="match status" value="1"/>
</dbReference>
<feature type="compositionally biased region" description="Basic and acidic residues" evidence="1">
    <location>
        <begin position="36"/>
        <end position="58"/>
    </location>
</feature>
<name>A0ABT3E568_9LACO</name>
<accession>A0ABT3E568</accession>
<dbReference type="InterPro" id="IPR003709">
    <property type="entry name" value="VanY-like_core_dom"/>
</dbReference>
<feature type="region of interest" description="Disordered" evidence="1">
    <location>
        <begin position="36"/>
        <end position="73"/>
    </location>
</feature>
<dbReference type="EMBL" id="JAOZFE010000004">
    <property type="protein sequence ID" value="MCW0953357.1"/>
    <property type="molecule type" value="Genomic_DNA"/>
</dbReference>
<keyword evidence="4" id="KW-1185">Reference proteome</keyword>
<sequence>MNKNMKALLSVVLILLGGFWFYQQAMTPVKLDSTKEAVKNEENKKTPRLEAEHKEAAKQKQASELPASADEKNPALVLVNKEHPLKEEINFEKAEMRGVPYNGLMTQALTDFVKGAAQAGVPVTIVSAYRSIAYQQTVIDTQVKQYLDQGKSEDEAMKLTLQYIQTPGASEHHTGLGVDIMADEYWNVHHALNPEADETKSQQWLIKHAPDYGLVLRYPKSKEARKSTGIEYESWHFRYVGVENAKYMAENDLTLEQYWELMDAKK</sequence>
<organism evidence="3 4">
    <name type="scientific">Weissella ceti</name>
    <dbReference type="NCBI Taxonomy" id="759620"/>
    <lineage>
        <taxon>Bacteria</taxon>
        <taxon>Bacillati</taxon>
        <taxon>Bacillota</taxon>
        <taxon>Bacilli</taxon>
        <taxon>Lactobacillales</taxon>
        <taxon>Lactobacillaceae</taxon>
        <taxon>Weissella</taxon>
    </lineage>
</organism>
<dbReference type="CDD" id="cd14852">
    <property type="entry name" value="LD-carboxypeptidase"/>
    <property type="match status" value="1"/>
</dbReference>
<dbReference type="InterPro" id="IPR058193">
    <property type="entry name" value="VanY/YodJ_core_dom"/>
</dbReference>
<evidence type="ECO:0000313" key="4">
    <source>
        <dbReference type="Proteomes" id="UP001526225"/>
    </source>
</evidence>
<dbReference type="Pfam" id="PF02557">
    <property type="entry name" value="VanY"/>
    <property type="match status" value="1"/>
</dbReference>
<dbReference type="SUPFAM" id="SSF55166">
    <property type="entry name" value="Hedgehog/DD-peptidase"/>
    <property type="match status" value="1"/>
</dbReference>
<evidence type="ECO:0000259" key="2">
    <source>
        <dbReference type="Pfam" id="PF02557"/>
    </source>
</evidence>
<dbReference type="InterPro" id="IPR052179">
    <property type="entry name" value="DD-CPase-like"/>
</dbReference>
<evidence type="ECO:0000313" key="3">
    <source>
        <dbReference type="EMBL" id="MCW0953357.1"/>
    </source>
</evidence>